<dbReference type="PROSITE" id="PS50119">
    <property type="entry name" value="ZF_BBOX"/>
    <property type="match status" value="2"/>
</dbReference>
<dbReference type="SMART" id="SM00336">
    <property type="entry name" value="BBOX"/>
    <property type="match status" value="1"/>
</dbReference>
<evidence type="ECO:0000256" key="2">
    <source>
        <dbReference type="ARBA" id="ARBA00022833"/>
    </source>
</evidence>
<dbReference type="OrthoDB" id="153872at2759"/>
<evidence type="ECO:0000313" key="7">
    <source>
        <dbReference type="EMBL" id="GFE54626.1"/>
    </source>
</evidence>
<dbReference type="InterPro" id="IPR049808">
    <property type="entry name" value="CONSTANS-like_Bbox1"/>
</dbReference>
<feature type="domain" description="B box-type" evidence="6">
    <location>
        <begin position="301"/>
        <end position="350"/>
    </location>
</feature>
<keyword evidence="4" id="KW-0175">Coiled coil</keyword>
<dbReference type="SUPFAM" id="SSF57845">
    <property type="entry name" value="B-box zinc-binding domain"/>
    <property type="match status" value="1"/>
</dbReference>
<evidence type="ECO:0000256" key="3">
    <source>
        <dbReference type="PROSITE-ProRule" id="PRU00024"/>
    </source>
</evidence>
<sequence>MRNPVVRDSDEWNALEFALRLRCRTSRVSLLQAWNITKPDAISVFSRWVQTAPIVEAFINAETLDRNNSVQDVCTRGIDIGSNGFKVLKPFRCSTLPLTRSTLRDGNESETHSGALDDQGKILPPKNATTTNVMYGDKRVYEYFVCDVALGKSISAADELEAQKIRLTMPVEYDSVYIENCGNDKFLDVTVMPRSAEDKLSVDHLQDDVFPQGVLPQLAFRKDYIVYGASQILPRYLIQFECDASAEETFALPLCDSCQNDAATLYCASDAAMICKKCDEKLHSHKVVSRHIRVPLNKMPRPVAKCRLHPSKIYTMYCTVCHLPVCQLCTSGHIHGQGTQDAGATRFIPIANAYDSAIYEMQQQSSETVARRREHLKELIEQVQAIEKTVEDNCERVEASCYENLETTLKELHSSIQKSLEIIVAEQTDNKRQLKQVEWAEHFAEYIKNTLLPADYLRAWLRHCRLRNQLGTTSSKEPLQELFPDIDLNGELAIMHEQSLEHADH</sequence>
<dbReference type="GO" id="GO:0061630">
    <property type="term" value="F:ubiquitin protein ligase activity"/>
    <property type="evidence" value="ECO:0007669"/>
    <property type="project" value="TreeGrafter"/>
</dbReference>
<dbReference type="InterPro" id="IPR047153">
    <property type="entry name" value="TRIM45/56/19-like"/>
</dbReference>
<feature type="coiled-coil region" evidence="4">
    <location>
        <begin position="369"/>
        <end position="396"/>
    </location>
</feature>
<evidence type="ECO:0000256" key="1">
    <source>
        <dbReference type="ARBA" id="ARBA00022723"/>
    </source>
</evidence>
<keyword evidence="2" id="KW-0862">Zinc</keyword>
<dbReference type="SUPFAM" id="SSF56399">
    <property type="entry name" value="ADP-ribosylation"/>
    <property type="match status" value="1"/>
</dbReference>
<keyword evidence="3" id="KW-0863">Zinc-finger</keyword>
<organism evidence="7 8">
    <name type="scientific">Babesia ovis</name>
    <dbReference type="NCBI Taxonomy" id="5869"/>
    <lineage>
        <taxon>Eukaryota</taxon>
        <taxon>Sar</taxon>
        <taxon>Alveolata</taxon>
        <taxon>Apicomplexa</taxon>
        <taxon>Aconoidasida</taxon>
        <taxon>Piroplasmida</taxon>
        <taxon>Babesiidae</taxon>
        <taxon>Babesia</taxon>
    </lineage>
</organism>
<proteinExistence type="predicted"/>
<dbReference type="GO" id="GO:0008270">
    <property type="term" value="F:zinc ion binding"/>
    <property type="evidence" value="ECO:0007669"/>
    <property type="project" value="UniProtKB-KW"/>
</dbReference>
<evidence type="ECO:0000256" key="4">
    <source>
        <dbReference type="SAM" id="Coils"/>
    </source>
</evidence>
<protein>
    <submittedName>
        <fullName evidence="7">Zinc finger protein</fullName>
    </submittedName>
</protein>
<keyword evidence="1" id="KW-0479">Metal-binding</keyword>
<evidence type="ECO:0000256" key="5">
    <source>
        <dbReference type="SAM" id="MobiDB-lite"/>
    </source>
</evidence>
<feature type="domain" description="B box-type" evidence="6">
    <location>
        <begin position="254"/>
        <end position="296"/>
    </location>
</feature>
<dbReference type="Pfam" id="PF00643">
    <property type="entry name" value="zf-B_box"/>
    <property type="match status" value="2"/>
</dbReference>
<dbReference type="Proteomes" id="UP001057455">
    <property type="component" value="Unassembled WGS sequence"/>
</dbReference>
<gene>
    <name evidence="7" type="ORF">BaOVIS_020300</name>
</gene>
<accession>A0A9W5WV65</accession>
<name>A0A9W5WV65_BABOV</name>
<dbReference type="AlphaFoldDB" id="A0A9W5WV65"/>
<evidence type="ECO:0000259" key="6">
    <source>
        <dbReference type="PROSITE" id="PS50119"/>
    </source>
</evidence>
<feature type="region of interest" description="Disordered" evidence="5">
    <location>
        <begin position="103"/>
        <end position="122"/>
    </location>
</feature>
<dbReference type="CDD" id="cd19821">
    <property type="entry name" value="Bbox1_BBX-like"/>
    <property type="match status" value="1"/>
</dbReference>
<evidence type="ECO:0000313" key="8">
    <source>
        <dbReference type="Proteomes" id="UP001057455"/>
    </source>
</evidence>
<dbReference type="InterPro" id="IPR000315">
    <property type="entry name" value="Znf_B-box"/>
</dbReference>
<keyword evidence="8" id="KW-1185">Reference proteome</keyword>
<dbReference type="PANTHER" id="PTHR25462:SF296">
    <property type="entry name" value="MEIOTIC P26, ISOFORM F"/>
    <property type="match status" value="1"/>
</dbReference>
<dbReference type="CDD" id="cd19756">
    <property type="entry name" value="Bbox2"/>
    <property type="match status" value="1"/>
</dbReference>
<dbReference type="Gene3D" id="3.90.228.10">
    <property type="match status" value="1"/>
</dbReference>
<reference evidence="7" key="1">
    <citation type="submission" date="2019-12" db="EMBL/GenBank/DDBJ databases">
        <title>Genome sequence of Babesia ovis.</title>
        <authorList>
            <person name="Yamagishi J."/>
            <person name="Sevinc F."/>
            <person name="Xuan X."/>
        </authorList>
    </citation>
    <scope>NUCLEOTIDE SEQUENCE</scope>
    <source>
        <strain evidence="7">Selcuk</strain>
    </source>
</reference>
<dbReference type="PANTHER" id="PTHR25462">
    <property type="entry name" value="BONUS, ISOFORM C-RELATED"/>
    <property type="match status" value="1"/>
</dbReference>
<dbReference type="Gene3D" id="3.30.160.60">
    <property type="entry name" value="Classic Zinc Finger"/>
    <property type="match status" value="1"/>
</dbReference>
<comment type="caution">
    <text evidence="7">The sequence shown here is derived from an EMBL/GenBank/DDBJ whole genome shotgun (WGS) entry which is preliminary data.</text>
</comment>
<dbReference type="EMBL" id="BLIY01000017">
    <property type="protein sequence ID" value="GFE54626.1"/>
    <property type="molecule type" value="Genomic_DNA"/>
</dbReference>